<evidence type="ECO:0000256" key="3">
    <source>
        <dbReference type="ARBA" id="ARBA00022989"/>
    </source>
</evidence>
<dbReference type="PRINTS" id="PR00237">
    <property type="entry name" value="GPCRRHODOPSN"/>
</dbReference>
<dbReference type="EnsemblMetazoa" id="XM_030989246">
    <property type="protein sequence ID" value="XP_030845106"/>
    <property type="gene ID" value="LOC115925434"/>
</dbReference>
<sequence>MDNATQAGTTSEWNQLSTTIVYTVFGIFGITGNGLVLLVIALVKNLRGVTNLFIANQSLIDLSSSVVLIASFVVPLPPLPSGRPILAQFLCRFCQEFVSSMDNTTQNSTSEDLNYLPTTIVYALFGIFGIAGNGLVLLVIALVDDLHGVTNLFIANQSLIDLSFTLEFFLPVIAMIFVYSAIAFRLRSDGMRAFQPKRSRTKADSTTPSQSRPLTD</sequence>
<dbReference type="PANTHER" id="PTHR45698:SF1">
    <property type="entry name" value="TRACE AMINE-ASSOCIATED RECEPTOR 13C-LIKE"/>
    <property type="match status" value="1"/>
</dbReference>
<protein>
    <recommendedName>
        <fullName evidence="9">G-protein coupled receptors family 1 profile domain-containing protein</fullName>
    </recommendedName>
</protein>
<accession>A0A7M7T0N0</accession>
<evidence type="ECO:0000256" key="1">
    <source>
        <dbReference type="ARBA" id="ARBA00004370"/>
    </source>
</evidence>
<evidence type="ECO:0000256" key="2">
    <source>
        <dbReference type="ARBA" id="ARBA00022692"/>
    </source>
</evidence>
<dbReference type="RefSeq" id="XP_030845106.1">
    <property type="nucleotide sequence ID" value="XM_030989246.1"/>
</dbReference>
<dbReference type="KEGG" id="spu:115925434"/>
<dbReference type="AlphaFoldDB" id="A0A7M7T0N0"/>
<feature type="transmembrane region" description="Helical" evidence="6">
    <location>
        <begin position="20"/>
        <end position="42"/>
    </location>
</feature>
<evidence type="ECO:0000256" key="4">
    <source>
        <dbReference type="ARBA" id="ARBA00023136"/>
    </source>
</evidence>
<dbReference type="GeneID" id="115925434"/>
<evidence type="ECO:0000313" key="7">
    <source>
        <dbReference type="EnsemblMetazoa" id="XP_030845106"/>
    </source>
</evidence>
<keyword evidence="2 6" id="KW-0812">Transmembrane</keyword>
<keyword evidence="4 6" id="KW-0472">Membrane</keyword>
<dbReference type="Proteomes" id="UP000007110">
    <property type="component" value="Unassembled WGS sequence"/>
</dbReference>
<evidence type="ECO:0000256" key="5">
    <source>
        <dbReference type="SAM" id="MobiDB-lite"/>
    </source>
</evidence>
<feature type="transmembrane region" description="Helical" evidence="6">
    <location>
        <begin position="164"/>
        <end position="184"/>
    </location>
</feature>
<evidence type="ECO:0000313" key="8">
    <source>
        <dbReference type="Proteomes" id="UP000007110"/>
    </source>
</evidence>
<dbReference type="PANTHER" id="PTHR45698">
    <property type="entry name" value="TRACE AMINE-ASSOCIATED RECEPTOR 19N-RELATED"/>
    <property type="match status" value="1"/>
</dbReference>
<feature type="region of interest" description="Disordered" evidence="5">
    <location>
        <begin position="195"/>
        <end position="216"/>
    </location>
</feature>
<dbReference type="SUPFAM" id="SSF81321">
    <property type="entry name" value="Family A G protein-coupled receptor-like"/>
    <property type="match status" value="2"/>
</dbReference>
<dbReference type="Gene3D" id="1.20.1070.10">
    <property type="entry name" value="Rhodopsin 7-helix transmembrane proteins"/>
    <property type="match status" value="2"/>
</dbReference>
<keyword evidence="8" id="KW-1185">Reference proteome</keyword>
<name>A0A7M7T0N0_STRPU</name>
<feature type="transmembrane region" description="Helical" evidence="6">
    <location>
        <begin position="120"/>
        <end position="143"/>
    </location>
</feature>
<evidence type="ECO:0008006" key="9">
    <source>
        <dbReference type="Google" id="ProtNLM"/>
    </source>
</evidence>
<reference evidence="7" key="2">
    <citation type="submission" date="2021-01" db="UniProtKB">
        <authorList>
            <consortium name="EnsemblMetazoa"/>
        </authorList>
    </citation>
    <scope>IDENTIFICATION</scope>
</reference>
<dbReference type="GO" id="GO:0016020">
    <property type="term" value="C:membrane"/>
    <property type="evidence" value="ECO:0007669"/>
    <property type="project" value="UniProtKB-SubCell"/>
</dbReference>
<evidence type="ECO:0000256" key="6">
    <source>
        <dbReference type="SAM" id="Phobius"/>
    </source>
</evidence>
<comment type="subcellular location">
    <subcellularLocation>
        <location evidence="1">Membrane</location>
    </subcellularLocation>
</comment>
<dbReference type="GO" id="GO:0004930">
    <property type="term" value="F:G protein-coupled receptor activity"/>
    <property type="evidence" value="ECO:0007669"/>
    <property type="project" value="InterPro"/>
</dbReference>
<reference evidence="8" key="1">
    <citation type="submission" date="2015-02" db="EMBL/GenBank/DDBJ databases">
        <title>Genome sequencing for Strongylocentrotus purpuratus.</title>
        <authorList>
            <person name="Murali S."/>
            <person name="Liu Y."/>
            <person name="Vee V."/>
            <person name="English A."/>
            <person name="Wang M."/>
            <person name="Skinner E."/>
            <person name="Han Y."/>
            <person name="Muzny D.M."/>
            <person name="Worley K.C."/>
            <person name="Gibbs R.A."/>
        </authorList>
    </citation>
    <scope>NUCLEOTIDE SEQUENCE</scope>
</reference>
<proteinExistence type="predicted"/>
<dbReference type="CDD" id="cd00637">
    <property type="entry name" value="7tm_classA_rhodopsin-like"/>
    <property type="match status" value="1"/>
</dbReference>
<organism evidence="7 8">
    <name type="scientific">Strongylocentrotus purpuratus</name>
    <name type="common">Purple sea urchin</name>
    <dbReference type="NCBI Taxonomy" id="7668"/>
    <lineage>
        <taxon>Eukaryota</taxon>
        <taxon>Metazoa</taxon>
        <taxon>Echinodermata</taxon>
        <taxon>Eleutherozoa</taxon>
        <taxon>Echinozoa</taxon>
        <taxon>Echinoidea</taxon>
        <taxon>Euechinoidea</taxon>
        <taxon>Echinacea</taxon>
        <taxon>Camarodonta</taxon>
        <taxon>Echinidea</taxon>
        <taxon>Strongylocentrotidae</taxon>
        <taxon>Strongylocentrotus</taxon>
    </lineage>
</organism>
<feature type="compositionally biased region" description="Polar residues" evidence="5">
    <location>
        <begin position="204"/>
        <end position="216"/>
    </location>
</feature>
<keyword evidence="3 6" id="KW-1133">Transmembrane helix</keyword>
<dbReference type="InterPro" id="IPR000276">
    <property type="entry name" value="GPCR_Rhodpsn"/>
</dbReference>
<dbReference type="InParanoid" id="A0A7M7T0N0"/>